<dbReference type="HOGENOM" id="CLU_3332202_0_0_0"/>
<dbReference type="InParanoid" id="Q7UTJ5"/>
<sequence>MIAGLRRGYLKTKPNERSDSFCERVSLVHLKQIPGGRH</sequence>
<evidence type="ECO:0000313" key="1">
    <source>
        <dbReference type="EMBL" id="CAD73441.1"/>
    </source>
</evidence>
<keyword evidence="2" id="KW-1185">Reference proteome</keyword>
<name>Q7UTJ5_RHOBA</name>
<accession>Q7UTJ5</accession>
<evidence type="ECO:0000313" key="2">
    <source>
        <dbReference type="Proteomes" id="UP000001025"/>
    </source>
</evidence>
<dbReference type="Proteomes" id="UP000001025">
    <property type="component" value="Chromosome"/>
</dbReference>
<reference evidence="1 2" key="1">
    <citation type="journal article" date="2003" name="Proc. Natl. Acad. Sci. U.S.A.">
        <title>Complete genome sequence of the marine planctomycete Pirellula sp. strain 1.</title>
        <authorList>
            <person name="Gloeckner F.O."/>
            <person name="Kube M."/>
            <person name="Bauer M."/>
            <person name="Teeling H."/>
            <person name="Lombardot T."/>
            <person name="Ludwig W."/>
            <person name="Gade D."/>
            <person name="Beck A."/>
            <person name="Borzym K."/>
            <person name="Heitmann K."/>
            <person name="Rabus R."/>
            <person name="Schlesner H."/>
            <person name="Amann R."/>
            <person name="Reinhardt R."/>
        </authorList>
    </citation>
    <scope>NUCLEOTIDE SEQUENCE [LARGE SCALE GENOMIC DNA]</scope>
    <source>
        <strain evidence="2">DSM 10527 / NCIMB 13988 / SH1</strain>
    </source>
</reference>
<dbReference type="KEGG" id="rba:RB3845"/>
<gene>
    <name evidence="1" type="ordered locus">RB3845</name>
</gene>
<proteinExistence type="predicted"/>
<protein>
    <submittedName>
        <fullName evidence="1">Uncharacterized protein</fullName>
    </submittedName>
</protein>
<dbReference type="EMBL" id="BX294139">
    <property type="protein sequence ID" value="CAD73441.1"/>
    <property type="molecule type" value="Genomic_DNA"/>
</dbReference>
<dbReference type="AlphaFoldDB" id="Q7UTJ5"/>
<dbReference type="EnsemblBacteria" id="CAD73441">
    <property type="protein sequence ID" value="CAD73441"/>
    <property type="gene ID" value="RB3845"/>
</dbReference>
<dbReference type="STRING" id="243090.RB3845"/>
<organism evidence="1 2">
    <name type="scientific">Rhodopirellula baltica (strain DSM 10527 / NCIMB 13988 / SH1)</name>
    <dbReference type="NCBI Taxonomy" id="243090"/>
    <lineage>
        <taxon>Bacteria</taxon>
        <taxon>Pseudomonadati</taxon>
        <taxon>Planctomycetota</taxon>
        <taxon>Planctomycetia</taxon>
        <taxon>Pirellulales</taxon>
        <taxon>Pirellulaceae</taxon>
        <taxon>Rhodopirellula</taxon>
    </lineage>
</organism>